<evidence type="ECO:0000313" key="3">
    <source>
        <dbReference type="Proteomes" id="UP000015354"/>
    </source>
</evidence>
<dbReference type="Proteomes" id="UP000015354">
    <property type="component" value="Unassembled WGS sequence"/>
</dbReference>
<gene>
    <name evidence="2" type="ORF">STCU_10009</name>
</gene>
<keyword evidence="3" id="KW-1185">Reference proteome</keyword>
<dbReference type="EMBL" id="ATMH01009970">
    <property type="protein sequence ID" value="EPY18370.1"/>
    <property type="molecule type" value="Genomic_DNA"/>
</dbReference>
<sequence length="448" mass="48004">MLHVEAAVKTPCSDVLDADGAGAAARSPQPPPVGALTPGNAEATRQERAALETDATNGNDGDVQEEEIFQELEQPGSVPLTLPVFNHGCNTALEYSGLEEESSTSDSAVHDATWTSSCSVCPAAVAADAALVLHLREEDRTLLEGPMAVRLAAVRYSRDVDDDEVDEDNAAEVEGERGRGRAMGGHTDRKWKFTLGYNIAAGQGLRRTHARMADGFLKTAEDASHDHGIDAGASYSLSQSLSQLDTLVPILDDSCSCILNGAVQPETTEDPTVCRNVKKFDAWSRESDIQRCSEFEGALGESLQSIESFLRHFSNMPADAAPYPPQEERHCAVPPVADAPPPALVAYGSLPSDAKPAADSTSIGKILAMGATSVALRYMFPQPLMYGSRLPPLLKMDPLEIFCGDCLSTAPWVISPRNVPTEDDDDLVVIQCSVGRRTVTKVNKRFLL</sequence>
<reference evidence="2 3" key="1">
    <citation type="journal article" date="2013" name="PLoS ONE">
        <title>Predicting the Proteins of Angomonas deanei, Strigomonas culicis and Their Respective Endosymbionts Reveals New Aspects of the Trypanosomatidae Family.</title>
        <authorList>
            <person name="Motta M.C."/>
            <person name="Martins A.C."/>
            <person name="de Souza S.S."/>
            <person name="Catta-Preta C.M."/>
            <person name="Silva R."/>
            <person name="Klein C.C."/>
            <person name="de Almeida L.G."/>
            <person name="de Lima Cunha O."/>
            <person name="Ciapina L.P."/>
            <person name="Brocchi M."/>
            <person name="Colabardini A.C."/>
            <person name="de Araujo Lima B."/>
            <person name="Machado C.R."/>
            <person name="de Almeida Soares C.M."/>
            <person name="Probst C.M."/>
            <person name="de Menezes C.B."/>
            <person name="Thompson C.E."/>
            <person name="Bartholomeu D.C."/>
            <person name="Gradia D.F."/>
            <person name="Pavoni D.P."/>
            <person name="Grisard E.C."/>
            <person name="Fantinatti-Garboggini F."/>
            <person name="Marchini F.K."/>
            <person name="Rodrigues-Luiz G.F."/>
            <person name="Wagner G."/>
            <person name="Goldman G.H."/>
            <person name="Fietto J.L."/>
            <person name="Elias M.C."/>
            <person name="Goldman M.H."/>
            <person name="Sagot M.F."/>
            <person name="Pereira M."/>
            <person name="Stoco P.H."/>
            <person name="de Mendonca-Neto R.P."/>
            <person name="Teixeira S.M."/>
            <person name="Maciel T.E."/>
            <person name="de Oliveira Mendes T.A."/>
            <person name="Urmenyi T.P."/>
            <person name="de Souza W."/>
            <person name="Schenkman S."/>
            <person name="de Vasconcelos A.T."/>
        </authorList>
    </citation>
    <scope>NUCLEOTIDE SEQUENCE [LARGE SCALE GENOMIC DNA]</scope>
</reference>
<organism evidence="2 3">
    <name type="scientific">Strigomonas culicis</name>
    <dbReference type="NCBI Taxonomy" id="28005"/>
    <lineage>
        <taxon>Eukaryota</taxon>
        <taxon>Discoba</taxon>
        <taxon>Euglenozoa</taxon>
        <taxon>Kinetoplastea</taxon>
        <taxon>Metakinetoplastina</taxon>
        <taxon>Trypanosomatida</taxon>
        <taxon>Trypanosomatidae</taxon>
        <taxon>Strigomonadinae</taxon>
        <taxon>Strigomonas</taxon>
    </lineage>
</organism>
<feature type="region of interest" description="Disordered" evidence="1">
    <location>
        <begin position="163"/>
        <end position="184"/>
    </location>
</feature>
<proteinExistence type="predicted"/>
<evidence type="ECO:0000313" key="2">
    <source>
        <dbReference type="EMBL" id="EPY18370.1"/>
    </source>
</evidence>
<feature type="region of interest" description="Disordered" evidence="1">
    <location>
        <begin position="19"/>
        <end position="43"/>
    </location>
</feature>
<name>S9V632_9TRYP</name>
<evidence type="ECO:0000256" key="1">
    <source>
        <dbReference type="SAM" id="MobiDB-lite"/>
    </source>
</evidence>
<accession>S9V632</accession>
<dbReference type="AlphaFoldDB" id="S9V632"/>
<feature type="compositionally biased region" description="Acidic residues" evidence="1">
    <location>
        <begin position="163"/>
        <end position="173"/>
    </location>
</feature>
<comment type="caution">
    <text evidence="2">The sequence shown here is derived from an EMBL/GenBank/DDBJ whole genome shotgun (WGS) entry which is preliminary data.</text>
</comment>
<protein>
    <submittedName>
        <fullName evidence="2">Uncharacterized protein</fullName>
    </submittedName>
</protein>